<name>A0ACC0HJJ5_9ERIC</name>
<evidence type="ECO:0000313" key="2">
    <source>
        <dbReference type="Proteomes" id="UP001060215"/>
    </source>
</evidence>
<reference evidence="1 2" key="1">
    <citation type="journal article" date="2022" name="Plant J.">
        <title>Chromosome-level genome of Camellia lanceoleosa provides a valuable resource for understanding genome evolution and self-incompatibility.</title>
        <authorList>
            <person name="Gong W."/>
            <person name="Xiao S."/>
            <person name="Wang L."/>
            <person name="Liao Z."/>
            <person name="Chang Y."/>
            <person name="Mo W."/>
            <person name="Hu G."/>
            <person name="Li W."/>
            <person name="Zhao G."/>
            <person name="Zhu H."/>
            <person name="Hu X."/>
            <person name="Ji K."/>
            <person name="Xiang X."/>
            <person name="Song Q."/>
            <person name="Yuan D."/>
            <person name="Jin S."/>
            <person name="Zhang L."/>
        </authorList>
    </citation>
    <scope>NUCLEOTIDE SEQUENCE [LARGE SCALE GENOMIC DNA]</scope>
    <source>
        <strain evidence="1">SQ_2022a</strain>
    </source>
</reference>
<sequence length="280" mass="30581">MDDDVGLADIPPMRDHDMFDSSVFSVGSGPCGPSSHSSWPDCCDSGTDGGDGSKPKVGCINESGGRQFRGGKVSGGTFKREIQHRHKVRLGKNFLLIDRTLRQNLQSVGSFHFLHRPSLSIVALQPQGHSNPDMQLDEEASFPEVQMSPPVSDEVSPPIPSFSLSQDFDEQLPPLGLDSTPLPDPLSDSFMVFHAGGSKRIRAPRVGSFKSDAPTSAHFSRIGKVKAPRLGRSSRAPRSCSTHSRELCLGPLAGKRKRELRIEDCFNDPSLFRPPRRRAI</sequence>
<gene>
    <name evidence="1" type="ORF">LOK49_LG05G00615</name>
</gene>
<proteinExistence type="predicted"/>
<evidence type="ECO:0000313" key="1">
    <source>
        <dbReference type="EMBL" id="KAI8013742.1"/>
    </source>
</evidence>
<dbReference type="EMBL" id="CM045761">
    <property type="protein sequence ID" value="KAI8013742.1"/>
    <property type="molecule type" value="Genomic_DNA"/>
</dbReference>
<protein>
    <submittedName>
        <fullName evidence="1">Uncharacterized protein</fullName>
    </submittedName>
</protein>
<dbReference type="Proteomes" id="UP001060215">
    <property type="component" value="Chromosome 4"/>
</dbReference>
<organism evidence="1 2">
    <name type="scientific">Camellia lanceoleosa</name>
    <dbReference type="NCBI Taxonomy" id="1840588"/>
    <lineage>
        <taxon>Eukaryota</taxon>
        <taxon>Viridiplantae</taxon>
        <taxon>Streptophyta</taxon>
        <taxon>Embryophyta</taxon>
        <taxon>Tracheophyta</taxon>
        <taxon>Spermatophyta</taxon>
        <taxon>Magnoliopsida</taxon>
        <taxon>eudicotyledons</taxon>
        <taxon>Gunneridae</taxon>
        <taxon>Pentapetalae</taxon>
        <taxon>asterids</taxon>
        <taxon>Ericales</taxon>
        <taxon>Theaceae</taxon>
        <taxon>Camellia</taxon>
    </lineage>
</organism>
<comment type="caution">
    <text evidence="1">The sequence shown here is derived from an EMBL/GenBank/DDBJ whole genome shotgun (WGS) entry which is preliminary data.</text>
</comment>
<accession>A0ACC0HJJ5</accession>
<keyword evidence="2" id="KW-1185">Reference proteome</keyword>